<gene>
    <name evidence="1" type="ORF">O1611_g2048</name>
</gene>
<name>A0ACC2JVN1_9PEZI</name>
<comment type="caution">
    <text evidence="1">The sequence shown here is derived from an EMBL/GenBank/DDBJ whole genome shotgun (WGS) entry which is preliminary data.</text>
</comment>
<organism evidence="1 2">
    <name type="scientific">Lasiodiplodia mahajangana</name>
    <dbReference type="NCBI Taxonomy" id="1108764"/>
    <lineage>
        <taxon>Eukaryota</taxon>
        <taxon>Fungi</taxon>
        <taxon>Dikarya</taxon>
        <taxon>Ascomycota</taxon>
        <taxon>Pezizomycotina</taxon>
        <taxon>Dothideomycetes</taxon>
        <taxon>Dothideomycetes incertae sedis</taxon>
        <taxon>Botryosphaeriales</taxon>
        <taxon>Botryosphaeriaceae</taxon>
        <taxon>Lasiodiplodia</taxon>
    </lineage>
</organism>
<sequence length="348" mass="38916">MFEKLFVISLPSRSDRRDGLSLAAALSDIELEFIDGVDATSIPEKALPHTSKHSLLSGPAVGAWRGHLNAIQEVVRRNLTSALIVEDDADWDVRIRDQLRNFARSSHALTQPLVDTRSGVYADPTYPNPLDSSPSSVPDLAFDSLPATIDSLTSPYGDEWDILWLGHCGMRFPYADNNVISKGRVVQADQTVPQRKYLWTITDPNDLREQYPDHSRVTHHVQDGTCSLAYAINQRSARKLLYEAGLKDVNAAFDIVLRWFCEGTGEPNRGYHNCLTTTPSLFSIHLPAGPKKHNSDISDHGEGDQEERTELLRWSADLEFLKTFAKETQGNDSGWFLGDRAFIDCRVP</sequence>
<proteinExistence type="predicted"/>
<dbReference type="Proteomes" id="UP001153332">
    <property type="component" value="Unassembled WGS sequence"/>
</dbReference>
<evidence type="ECO:0000313" key="1">
    <source>
        <dbReference type="EMBL" id="KAJ8131583.1"/>
    </source>
</evidence>
<reference evidence="1" key="1">
    <citation type="submission" date="2022-12" db="EMBL/GenBank/DDBJ databases">
        <title>Genome Sequence of Lasiodiplodia mahajangana.</title>
        <authorList>
            <person name="Buettner E."/>
        </authorList>
    </citation>
    <scope>NUCLEOTIDE SEQUENCE</scope>
    <source>
        <strain evidence="1">VT137</strain>
    </source>
</reference>
<evidence type="ECO:0000313" key="2">
    <source>
        <dbReference type="Proteomes" id="UP001153332"/>
    </source>
</evidence>
<dbReference type="EMBL" id="JAPUUL010000265">
    <property type="protein sequence ID" value="KAJ8131583.1"/>
    <property type="molecule type" value="Genomic_DNA"/>
</dbReference>
<accession>A0ACC2JVN1</accession>
<protein>
    <submittedName>
        <fullName evidence="1">Uncharacterized protein</fullName>
    </submittedName>
</protein>
<keyword evidence="2" id="KW-1185">Reference proteome</keyword>